<accession>A0ABN6Q347</accession>
<evidence type="ECO:0000313" key="3">
    <source>
        <dbReference type="Proteomes" id="UP001055453"/>
    </source>
</evidence>
<dbReference type="PANTHER" id="PTHR43685:SF2">
    <property type="entry name" value="GLYCOSYLTRANSFERASE 2-LIKE DOMAIN-CONTAINING PROTEIN"/>
    <property type="match status" value="1"/>
</dbReference>
<feature type="domain" description="Glycosyltransferase 2-like" evidence="1">
    <location>
        <begin position="7"/>
        <end position="149"/>
    </location>
</feature>
<gene>
    <name evidence="2" type="ORF">ANSO36C_34840</name>
</gene>
<dbReference type="InterPro" id="IPR029044">
    <property type="entry name" value="Nucleotide-diphossugar_trans"/>
</dbReference>
<dbReference type="CDD" id="cd00761">
    <property type="entry name" value="Glyco_tranf_GTA_type"/>
    <property type="match status" value="1"/>
</dbReference>
<protein>
    <recommendedName>
        <fullName evidence="1">Glycosyltransferase 2-like domain-containing protein</fullName>
    </recommendedName>
</protein>
<dbReference type="Pfam" id="PF00535">
    <property type="entry name" value="Glycos_transf_2"/>
    <property type="match status" value="1"/>
</dbReference>
<dbReference type="Proteomes" id="UP001055453">
    <property type="component" value="Chromosome"/>
</dbReference>
<keyword evidence="3" id="KW-1185">Reference proteome</keyword>
<evidence type="ECO:0000313" key="2">
    <source>
        <dbReference type="EMBL" id="BDI17682.1"/>
    </source>
</evidence>
<dbReference type="SUPFAM" id="SSF53448">
    <property type="entry name" value="Nucleotide-diphospho-sugar transferases"/>
    <property type="match status" value="1"/>
</dbReference>
<dbReference type="Gene3D" id="3.90.550.10">
    <property type="entry name" value="Spore Coat Polysaccharide Biosynthesis Protein SpsA, Chain A"/>
    <property type="match status" value="1"/>
</dbReference>
<dbReference type="InterPro" id="IPR050834">
    <property type="entry name" value="Glycosyltransf_2"/>
</dbReference>
<name>A0ABN6Q347_NOSCO</name>
<dbReference type="InterPro" id="IPR001173">
    <property type="entry name" value="Glyco_trans_2-like"/>
</dbReference>
<dbReference type="EMBL" id="AP025732">
    <property type="protein sequence ID" value="BDI17682.1"/>
    <property type="molecule type" value="Genomic_DNA"/>
</dbReference>
<evidence type="ECO:0000259" key="1">
    <source>
        <dbReference type="Pfam" id="PF00535"/>
    </source>
</evidence>
<organism evidence="2 3">
    <name type="scientific">Nostoc cf. commune SO-36</name>
    <dbReference type="NCBI Taxonomy" id="449208"/>
    <lineage>
        <taxon>Bacteria</taxon>
        <taxon>Bacillati</taxon>
        <taxon>Cyanobacteriota</taxon>
        <taxon>Cyanophyceae</taxon>
        <taxon>Nostocales</taxon>
        <taxon>Nostocaceae</taxon>
        <taxon>Nostoc</taxon>
    </lineage>
</organism>
<dbReference type="PANTHER" id="PTHR43685">
    <property type="entry name" value="GLYCOSYLTRANSFERASE"/>
    <property type="match status" value="1"/>
</dbReference>
<proteinExistence type="predicted"/>
<reference evidence="2" key="1">
    <citation type="submission" date="2022-04" db="EMBL/GenBank/DDBJ databases">
        <title>Complete genome sequence of a cyanobacterium, Nostoc sp. SO-36, isolated in Antarctica.</title>
        <authorList>
            <person name="Kanesaki Y."/>
            <person name="Effendi D."/>
            <person name="Sakamoto T."/>
            <person name="Ohtani S."/>
            <person name="Awai K."/>
        </authorList>
    </citation>
    <scope>NUCLEOTIDE SEQUENCE</scope>
    <source>
        <strain evidence="2">SO-36</strain>
    </source>
</reference>
<dbReference type="RefSeq" id="WP_251955520.1">
    <property type="nucleotide sequence ID" value="NZ_AP025732.1"/>
</dbReference>
<sequence>MEKPLVSIVICTYGRASSLRSYSFPALANLTYPNYEVIVVNDGSKDDTQSFLKTCEENMANLLVLNNDKNRGSCYSRNRGVAYAKGEFIVFTDDDVSLFPDCLDELVKVYQEDSEVTAIWGCVYQYGGSWVKGTETYGTGSLMSFRRFIFNRFRFDTNLRYFNSYACEEHELMRRIQRQDFKIIKVKQAKADHFHAPAENRALRGIGGDLNYLYENLKFGSIFEYYCCFIMGLVLSLKRLISKSKFEDDSRKHPYQQVIETPIRLVAFIKNRQFSIAIKWIFYVLVDIPFRAKTKNIVELFAKDDTTLLKNTLFK</sequence>